<dbReference type="PANTHER" id="PTHR38797:SF4">
    <property type="entry name" value="NUCLEAR PORE COMPLEX PROTEIN NUP85"/>
    <property type="match status" value="1"/>
</dbReference>
<dbReference type="InterPro" id="IPR022085">
    <property type="entry name" value="OpdG"/>
</dbReference>
<protein>
    <submittedName>
        <fullName evidence="1">Uncharacterized protein</fullName>
    </submittedName>
</protein>
<gene>
    <name evidence="1" type="ORF">CPLU01_06295</name>
</gene>
<dbReference type="AlphaFoldDB" id="A0A8H6KK08"/>
<sequence>MSDEWFTSKLFPYGNGNTEDGCHASEAQALKDYLRKKTTAAEAARAITLQMTLEDEPEESLHRLWGLLQDALVELPAEHIEPMIELLKAIEELPEPDFSGIDEIKLPSKKLWKELPGFVNLWCDCFQSSVWRDEAAAAKGAERDALRLEHVRKAEIEARMAAAGIADIPIDWGYEVVGEALESSNALLDFEVPAAEKWFDFCGQHLFRGAEVGLESWGLKAHITSYRNAALRDLWEARSNGKMNMNRWSLWETRLRELQGEEGVVGDAANAALAVNDKMHPSS</sequence>
<dbReference type="InterPro" id="IPR053204">
    <property type="entry name" value="Oxopyrrolidines_Biosynth-assoc"/>
</dbReference>
<evidence type="ECO:0000313" key="1">
    <source>
        <dbReference type="EMBL" id="KAF6832196.1"/>
    </source>
</evidence>
<comment type="caution">
    <text evidence="1">The sequence shown here is derived from an EMBL/GenBank/DDBJ whole genome shotgun (WGS) entry which is preliminary data.</text>
</comment>
<name>A0A8H6KK08_9PEZI</name>
<dbReference type="Proteomes" id="UP000654918">
    <property type="component" value="Unassembled WGS sequence"/>
</dbReference>
<keyword evidence="2" id="KW-1185">Reference proteome</keyword>
<accession>A0A8H6KK08</accession>
<reference evidence="1" key="1">
    <citation type="journal article" date="2020" name="Phytopathology">
        <title>Genome Sequence Resources of Colletotrichum truncatum, C. plurivorum, C. musicola, and C. sojae: Four Species Pathogenic to Soybean (Glycine max).</title>
        <authorList>
            <person name="Rogerio F."/>
            <person name="Boufleur T.R."/>
            <person name="Ciampi-Guillardi M."/>
            <person name="Sukno S.A."/>
            <person name="Thon M.R."/>
            <person name="Massola Junior N.S."/>
            <person name="Baroncelli R."/>
        </authorList>
    </citation>
    <scope>NUCLEOTIDE SEQUENCE</scope>
    <source>
        <strain evidence="1">LFN00145</strain>
    </source>
</reference>
<dbReference type="Pfam" id="PF12311">
    <property type="entry name" value="DUF3632"/>
    <property type="match status" value="1"/>
</dbReference>
<organism evidence="1 2">
    <name type="scientific">Colletotrichum plurivorum</name>
    <dbReference type="NCBI Taxonomy" id="2175906"/>
    <lineage>
        <taxon>Eukaryota</taxon>
        <taxon>Fungi</taxon>
        <taxon>Dikarya</taxon>
        <taxon>Ascomycota</taxon>
        <taxon>Pezizomycotina</taxon>
        <taxon>Sordariomycetes</taxon>
        <taxon>Hypocreomycetidae</taxon>
        <taxon>Glomerellales</taxon>
        <taxon>Glomerellaceae</taxon>
        <taxon>Colletotrichum</taxon>
        <taxon>Colletotrichum orchidearum species complex</taxon>
    </lineage>
</organism>
<dbReference type="PANTHER" id="PTHR38797">
    <property type="entry name" value="NUCLEAR PORE COMPLEX PROTEIN NUP85-RELATED"/>
    <property type="match status" value="1"/>
</dbReference>
<proteinExistence type="predicted"/>
<dbReference type="EMBL" id="WIGO01000072">
    <property type="protein sequence ID" value="KAF6832196.1"/>
    <property type="molecule type" value="Genomic_DNA"/>
</dbReference>
<evidence type="ECO:0000313" key="2">
    <source>
        <dbReference type="Proteomes" id="UP000654918"/>
    </source>
</evidence>